<dbReference type="InterPro" id="IPR007921">
    <property type="entry name" value="CHAP_dom"/>
</dbReference>
<dbReference type="SUPFAM" id="SSF54001">
    <property type="entry name" value="Cysteine proteinases"/>
    <property type="match status" value="1"/>
</dbReference>
<dbReference type="RefSeq" id="WP_106674865.1">
    <property type="nucleotide sequence ID" value="NZ_PXWG01000009.1"/>
</dbReference>
<organism evidence="2 3">
    <name type="scientific">Streptosporangium nondiastaticum</name>
    <dbReference type="NCBI Taxonomy" id="35764"/>
    <lineage>
        <taxon>Bacteria</taxon>
        <taxon>Bacillati</taxon>
        <taxon>Actinomycetota</taxon>
        <taxon>Actinomycetes</taxon>
        <taxon>Streptosporangiales</taxon>
        <taxon>Streptosporangiaceae</taxon>
        <taxon>Streptosporangium</taxon>
    </lineage>
</organism>
<feature type="domain" description="Peptidase C51" evidence="1">
    <location>
        <begin position="43"/>
        <end position="121"/>
    </location>
</feature>
<name>A0A9X7JTV3_9ACTN</name>
<evidence type="ECO:0000313" key="2">
    <source>
        <dbReference type="EMBL" id="PSJ29549.1"/>
    </source>
</evidence>
<dbReference type="InterPro" id="IPR038765">
    <property type="entry name" value="Papain-like_cys_pep_sf"/>
</dbReference>
<gene>
    <name evidence="2" type="ORF">B7P34_06685</name>
</gene>
<protein>
    <recommendedName>
        <fullName evidence="1">Peptidase C51 domain-containing protein</fullName>
    </recommendedName>
</protein>
<dbReference type="EMBL" id="PXWG01000009">
    <property type="protein sequence ID" value="PSJ29549.1"/>
    <property type="molecule type" value="Genomic_DNA"/>
</dbReference>
<dbReference type="OrthoDB" id="3476732at2"/>
<dbReference type="Pfam" id="PF05257">
    <property type="entry name" value="CHAP"/>
    <property type="match status" value="1"/>
</dbReference>
<dbReference type="Proteomes" id="UP000242427">
    <property type="component" value="Unassembled WGS sequence"/>
</dbReference>
<reference evidence="2 3" key="1">
    <citation type="submission" date="2018-03" db="EMBL/GenBank/DDBJ databases">
        <title>Chitinolytic properties of Streptosporangium nondiastaticum TBG75A20.</title>
        <authorList>
            <person name="Gayathri V."/>
            <person name="Shiburaj S."/>
        </authorList>
    </citation>
    <scope>NUCLEOTIDE SEQUENCE [LARGE SCALE GENOMIC DNA]</scope>
    <source>
        <strain evidence="2 3">TBG75A20</strain>
    </source>
</reference>
<sequence>MSLALDVINTARDEIGYHEGREDGDWNNIQKYAPAVPGLEWAQGEAWCHTFVSWCFQEAGAADLAPVTASCWEGVQWFQDRDRYTDYPVIGGIVYFGAGGGSHTGIVVAYTDDEITTVEGNTNSNGSAEGDGVYLKTRLRRSSYIHGYGIPDYPEGVVLADPDWRGRSGITFFGHEASTDDIPASEDGAEHGRDRGANGFEPFPGEQWFRDAPDSPIITAMGRRLVEEGCSAYREGPGPQWTSSDRASFRKWQRKLGDAPHECDGWPGPLQWAALKVPRTTA</sequence>
<evidence type="ECO:0000313" key="3">
    <source>
        <dbReference type="Proteomes" id="UP000242427"/>
    </source>
</evidence>
<comment type="caution">
    <text evidence="2">The sequence shown here is derived from an EMBL/GenBank/DDBJ whole genome shotgun (WGS) entry which is preliminary data.</text>
</comment>
<keyword evidence="3" id="KW-1185">Reference proteome</keyword>
<proteinExistence type="predicted"/>
<dbReference type="NCBIfam" id="NF038080">
    <property type="entry name" value="PG_bind_siph"/>
    <property type="match status" value="1"/>
</dbReference>
<dbReference type="InterPro" id="IPR047763">
    <property type="entry name" value="PG_bind_dom_phiBT1-type"/>
</dbReference>
<accession>A0A9X7JTV3</accession>
<dbReference type="AlphaFoldDB" id="A0A9X7JTV3"/>
<evidence type="ECO:0000259" key="1">
    <source>
        <dbReference type="Pfam" id="PF05257"/>
    </source>
</evidence>